<feature type="transmembrane region" description="Helical" evidence="1">
    <location>
        <begin position="425"/>
        <end position="443"/>
    </location>
</feature>
<dbReference type="Proteomes" id="UP000652761">
    <property type="component" value="Unassembled WGS sequence"/>
</dbReference>
<comment type="caution">
    <text evidence="2">The sequence shown here is derived from an EMBL/GenBank/DDBJ whole genome shotgun (WGS) entry which is preliminary data.</text>
</comment>
<feature type="transmembrane region" description="Helical" evidence="1">
    <location>
        <begin position="878"/>
        <end position="903"/>
    </location>
</feature>
<feature type="transmembrane region" description="Helical" evidence="1">
    <location>
        <begin position="671"/>
        <end position="694"/>
    </location>
</feature>
<dbReference type="EMBL" id="NMUH01007195">
    <property type="protein sequence ID" value="MQM16828.1"/>
    <property type="molecule type" value="Genomic_DNA"/>
</dbReference>
<proteinExistence type="predicted"/>
<feature type="transmembrane region" description="Helical" evidence="1">
    <location>
        <begin position="617"/>
        <end position="634"/>
    </location>
</feature>
<keyword evidence="1" id="KW-0812">Transmembrane</keyword>
<protein>
    <submittedName>
        <fullName evidence="2">Uncharacterized protein</fullName>
    </submittedName>
</protein>
<organism evidence="2 3">
    <name type="scientific">Colocasia esculenta</name>
    <name type="common">Wild taro</name>
    <name type="synonym">Arum esculentum</name>
    <dbReference type="NCBI Taxonomy" id="4460"/>
    <lineage>
        <taxon>Eukaryota</taxon>
        <taxon>Viridiplantae</taxon>
        <taxon>Streptophyta</taxon>
        <taxon>Embryophyta</taxon>
        <taxon>Tracheophyta</taxon>
        <taxon>Spermatophyta</taxon>
        <taxon>Magnoliopsida</taxon>
        <taxon>Liliopsida</taxon>
        <taxon>Araceae</taxon>
        <taxon>Aroideae</taxon>
        <taxon>Colocasieae</taxon>
        <taxon>Colocasia</taxon>
    </lineage>
</organism>
<feature type="non-terminal residue" evidence="2">
    <location>
        <position position="1"/>
    </location>
</feature>
<name>A0A843XBS8_COLES</name>
<keyword evidence="3" id="KW-1185">Reference proteome</keyword>
<evidence type="ECO:0000313" key="2">
    <source>
        <dbReference type="EMBL" id="MQM16828.1"/>
    </source>
</evidence>
<keyword evidence="1" id="KW-1133">Transmembrane helix</keyword>
<keyword evidence="1" id="KW-0472">Membrane</keyword>
<gene>
    <name evidence="2" type="ORF">Taro_049790</name>
</gene>
<evidence type="ECO:0000313" key="3">
    <source>
        <dbReference type="Proteomes" id="UP000652761"/>
    </source>
</evidence>
<feature type="transmembrane region" description="Helical" evidence="1">
    <location>
        <begin position="455"/>
        <end position="475"/>
    </location>
</feature>
<sequence length="904" mass="97115">MIIVATHLPDATCLSWLPYPSPWDRNRLGGHDNIWFTSGVFHSRGWRVGVCPRTGLPLGPSGREHGSQLCCFCWWLPRQFSFAQCLALEGSSARQVVIVTWDPQPHASVSEGVAPGGRRAQVSEVVEVLFRCGPASPSHCLALRWFRSRIGRSSVGPQLGRAAVVCGCVLCCDSLASLYQGGNSQESTVGELEEWAMCPPHSCMWRWLVCSCVTVFLTLFSRLGTQLLFRLPFLGTVCGGTGVCSSLTSWRVRGAGWFCLWALDLVEFLLLWLVRDWLSLLSLVREADPPTLFRSVGGGVIFGVPGGGPGGRVVTVVASFPAGSECELQESVAAVAGCACCERGCGFARAAVRFVLGLHVLVGVSRRLREPMCGMAFTGAGLWSAEPVEGVLALLAVPLLFGFGVFARARQMLISSLLVLVEVRFPQNCVVLVSGCCGVALWVEAYRLAPAFWCSFLELFVVVLVSVVWLVAAVVPSRLRCIAWLPCILVRFPRTVGCCPGENGALVVVVDVLREPVCVASADFYVLSVGRLFGLCSGDVFPEWLLAPWVEVLPKLLCVSSIKGGGLLCAFFLCFPWVARGGGVGMAVGAVFRTVVIFVAKGSVPCVLFSVRQHWFSIVWLACASIVLEWCLVLCASKSQYGGYVLKAVGSLLVLLVWVSGGESLSVGLELFQAVGAVVYYTLSVFLSLLRALCLEGWGRKRVRSVVVPGFGLGPSEVDVSSSTSAVVSFPVQFADVLSCLDLTTSDVSLGFVSVRVLVERLLFWTAWSVEGSVAWFLAVSVFLVGLVRAAPVELSTSACVLYAVVVHPAPNCCFGNHSLVPSVVAPECGRACGETVLLTWLLGVSRGDTWLFLPNLVEVWDVGACVVRLWSQVIAPVFLVLSPTLVVGHGIFSVPLLFLTALA</sequence>
<feature type="transmembrane region" description="Helical" evidence="1">
    <location>
        <begin position="391"/>
        <end position="413"/>
    </location>
</feature>
<feature type="transmembrane region" description="Helical" evidence="1">
    <location>
        <begin position="641"/>
        <end position="659"/>
    </location>
</feature>
<reference evidence="2" key="1">
    <citation type="submission" date="2017-07" db="EMBL/GenBank/DDBJ databases">
        <title>Taro Niue Genome Assembly and Annotation.</title>
        <authorList>
            <person name="Atibalentja N."/>
            <person name="Keating K."/>
            <person name="Fields C.J."/>
        </authorList>
    </citation>
    <scope>NUCLEOTIDE SEQUENCE</scope>
    <source>
        <strain evidence="2">Niue_2</strain>
        <tissue evidence="2">Leaf</tissue>
    </source>
</reference>
<accession>A0A843XBS8</accession>
<evidence type="ECO:0000256" key="1">
    <source>
        <dbReference type="SAM" id="Phobius"/>
    </source>
</evidence>
<dbReference type="AlphaFoldDB" id="A0A843XBS8"/>